<keyword evidence="10" id="KW-0675">Receptor</keyword>
<evidence type="ECO:0000313" key="12">
    <source>
        <dbReference type="Proteomes" id="UP000270296"/>
    </source>
</evidence>
<sequence length="85" mass="9579">MYDKCELPYFDLVPLDPSLDEMKKCVVTDGLRPAVSSRWTSCAVLQGMTRIMRECWAANSAARLTALRVRKSIDTLSELVKEAKV</sequence>
<gene>
    <name evidence="11" type="ORF">SBAD_LOCUS9404</name>
</gene>
<protein>
    <submittedName>
        <fullName evidence="13">PK_Tyr_Ser-Thr domain-containing protein</fullName>
    </submittedName>
</protein>
<evidence type="ECO:0000256" key="2">
    <source>
        <dbReference type="ARBA" id="ARBA00022527"/>
    </source>
</evidence>
<proteinExistence type="predicted"/>
<dbReference type="PANTHER" id="PTHR23255:SF71">
    <property type="entry name" value="RECEPTOR PROTEIN SERINE_THREONINE KINASE"/>
    <property type="match status" value="1"/>
</dbReference>
<keyword evidence="12" id="KW-1185">Reference proteome</keyword>
<keyword evidence="7" id="KW-0067">ATP-binding</keyword>
<reference evidence="11 12" key="2">
    <citation type="submission" date="2018-11" db="EMBL/GenBank/DDBJ databases">
        <authorList>
            <consortium name="Pathogen Informatics"/>
        </authorList>
    </citation>
    <scope>NUCLEOTIDE SEQUENCE [LARGE SCALE GENOMIC DNA]</scope>
</reference>
<evidence type="ECO:0000256" key="8">
    <source>
        <dbReference type="ARBA" id="ARBA00022989"/>
    </source>
</evidence>
<keyword evidence="8" id="KW-1133">Transmembrane helix</keyword>
<evidence type="ECO:0000313" key="11">
    <source>
        <dbReference type="EMBL" id="VDP22965.1"/>
    </source>
</evidence>
<evidence type="ECO:0000256" key="5">
    <source>
        <dbReference type="ARBA" id="ARBA00022741"/>
    </source>
</evidence>
<keyword evidence="5" id="KW-0547">Nucleotide-binding</keyword>
<dbReference type="OrthoDB" id="69842at2759"/>
<comment type="subcellular location">
    <subcellularLocation>
        <location evidence="1">Membrane</location>
        <topology evidence="1">Single-pass membrane protein</topology>
    </subcellularLocation>
</comment>
<keyword evidence="4" id="KW-0812">Transmembrane</keyword>
<dbReference type="GO" id="GO:0005886">
    <property type="term" value="C:plasma membrane"/>
    <property type="evidence" value="ECO:0007669"/>
    <property type="project" value="TreeGrafter"/>
</dbReference>
<evidence type="ECO:0000256" key="4">
    <source>
        <dbReference type="ARBA" id="ARBA00022692"/>
    </source>
</evidence>
<dbReference type="GO" id="GO:0005524">
    <property type="term" value="F:ATP binding"/>
    <property type="evidence" value="ECO:0007669"/>
    <property type="project" value="UniProtKB-KW"/>
</dbReference>
<keyword evidence="3" id="KW-0808">Transferase</keyword>
<evidence type="ECO:0000256" key="6">
    <source>
        <dbReference type="ARBA" id="ARBA00022777"/>
    </source>
</evidence>
<evidence type="ECO:0000256" key="10">
    <source>
        <dbReference type="ARBA" id="ARBA00023170"/>
    </source>
</evidence>
<dbReference type="WBParaSite" id="SBAD_0000974801-mRNA-1">
    <property type="protein sequence ID" value="SBAD_0000974801-mRNA-1"/>
    <property type="gene ID" value="SBAD_0000974801"/>
</dbReference>
<dbReference type="GO" id="GO:0004675">
    <property type="term" value="F:transmembrane receptor protein serine/threonine kinase activity"/>
    <property type="evidence" value="ECO:0007669"/>
    <property type="project" value="InterPro"/>
</dbReference>
<accession>A0A183J0K8</accession>
<evidence type="ECO:0000256" key="9">
    <source>
        <dbReference type="ARBA" id="ARBA00023136"/>
    </source>
</evidence>
<keyword evidence="2" id="KW-0723">Serine/threonine-protein kinase</keyword>
<evidence type="ECO:0000256" key="1">
    <source>
        <dbReference type="ARBA" id="ARBA00004167"/>
    </source>
</evidence>
<keyword evidence="6" id="KW-0418">Kinase</keyword>
<name>A0A183J0K8_9BILA</name>
<dbReference type="InterPro" id="IPR000333">
    <property type="entry name" value="TGFB_receptor"/>
</dbReference>
<evidence type="ECO:0000256" key="3">
    <source>
        <dbReference type="ARBA" id="ARBA00022679"/>
    </source>
</evidence>
<dbReference type="Gene3D" id="1.10.510.10">
    <property type="entry name" value="Transferase(Phosphotransferase) domain 1"/>
    <property type="match status" value="1"/>
</dbReference>
<dbReference type="Proteomes" id="UP000270296">
    <property type="component" value="Unassembled WGS sequence"/>
</dbReference>
<dbReference type="PANTHER" id="PTHR23255">
    <property type="entry name" value="TRANSFORMING GROWTH FACTOR-BETA RECEPTOR TYPE I AND II"/>
    <property type="match status" value="1"/>
</dbReference>
<dbReference type="GO" id="GO:0071363">
    <property type="term" value="P:cellular response to growth factor stimulus"/>
    <property type="evidence" value="ECO:0007669"/>
    <property type="project" value="TreeGrafter"/>
</dbReference>
<dbReference type="AlphaFoldDB" id="A0A183J0K8"/>
<dbReference type="GO" id="GO:0043235">
    <property type="term" value="C:receptor complex"/>
    <property type="evidence" value="ECO:0007669"/>
    <property type="project" value="TreeGrafter"/>
</dbReference>
<evidence type="ECO:0000256" key="7">
    <source>
        <dbReference type="ARBA" id="ARBA00022840"/>
    </source>
</evidence>
<keyword evidence="9" id="KW-0472">Membrane</keyword>
<evidence type="ECO:0000313" key="13">
    <source>
        <dbReference type="WBParaSite" id="SBAD_0000974801-mRNA-1"/>
    </source>
</evidence>
<organism evidence="13">
    <name type="scientific">Soboliphyme baturini</name>
    <dbReference type="NCBI Taxonomy" id="241478"/>
    <lineage>
        <taxon>Eukaryota</taxon>
        <taxon>Metazoa</taxon>
        <taxon>Ecdysozoa</taxon>
        <taxon>Nematoda</taxon>
        <taxon>Enoplea</taxon>
        <taxon>Dorylaimia</taxon>
        <taxon>Dioctophymatida</taxon>
        <taxon>Dioctophymatoidea</taxon>
        <taxon>Soboliphymatidae</taxon>
        <taxon>Soboliphyme</taxon>
    </lineage>
</organism>
<reference evidence="13" key="1">
    <citation type="submission" date="2016-06" db="UniProtKB">
        <authorList>
            <consortium name="WormBaseParasite"/>
        </authorList>
    </citation>
    <scope>IDENTIFICATION</scope>
</reference>
<dbReference type="EMBL" id="UZAM01012679">
    <property type="protein sequence ID" value="VDP22965.1"/>
    <property type="molecule type" value="Genomic_DNA"/>
</dbReference>